<reference evidence="1 2" key="1">
    <citation type="submission" date="2024-04" db="EMBL/GenBank/DDBJ databases">
        <title>genome sequences of Mucor flavus KT1a and Helicostylum pulchrum KT1b strains isolation_sourced from the surface of a dry-aged beef.</title>
        <authorList>
            <person name="Toyotome T."/>
            <person name="Hosono M."/>
            <person name="Torimaru M."/>
            <person name="Fukuda K."/>
            <person name="Mikami N."/>
        </authorList>
    </citation>
    <scope>NUCLEOTIDE SEQUENCE [LARGE SCALE GENOMIC DNA]</scope>
    <source>
        <strain evidence="1 2">KT1b</strain>
    </source>
</reference>
<comment type="caution">
    <text evidence="1">The sequence shown here is derived from an EMBL/GenBank/DDBJ whole genome shotgun (WGS) entry which is preliminary data.</text>
</comment>
<accession>A0ABP9YCZ8</accession>
<protein>
    <submittedName>
        <fullName evidence="1">Uncharacterized protein</fullName>
    </submittedName>
</protein>
<dbReference type="EMBL" id="BAABUJ010000035">
    <property type="protein sequence ID" value="GAA5804500.1"/>
    <property type="molecule type" value="Genomic_DNA"/>
</dbReference>
<evidence type="ECO:0000313" key="1">
    <source>
        <dbReference type="EMBL" id="GAA5804500.1"/>
    </source>
</evidence>
<keyword evidence="2" id="KW-1185">Reference proteome</keyword>
<name>A0ABP9YCZ8_9FUNG</name>
<proteinExistence type="predicted"/>
<sequence>MAHAASPTWNDFTTAFTARYGLNVHEERACCARELTMIKVLPGHKGIEPDAHKVLMFSEIELTRHDGIGE</sequence>
<organism evidence="1 2">
    <name type="scientific">Helicostylum pulchrum</name>
    <dbReference type="NCBI Taxonomy" id="562976"/>
    <lineage>
        <taxon>Eukaryota</taxon>
        <taxon>Fungi</taxon>
        <taxon>Fungi incertae sedis</taxon>
        <taxon>Mucoromycota</taxon>
        <taxon>Mucoromycotina</taxon>
        <taxon>Mucoromycetes</taxon>
        <taxon>Mucorales</taxon>
        <taxon>Mucorineae</taxon>
        <taxon>Mucoraceae</taxon>
        <taxon>Helicostylum</taxon>
    </lineage>
</organism>
<gene>
    <name evidence="1" type="ORF">HPULCUR_009998</name>
</gene>
<evidence type="ECO:0000313" key="2">
    <source>
        <dbReference type="Proteomes" id="UP001476247"/>
    </source>
</evidence>
<dbReference type="Proteomes" id="UP001476247">
    <property type="component" value="Unassembled WGS sequence"/>
</dbReference>